<dbReference type="WBParaSite" id="MBELARI_LOCUS17753">
    <property type="protein sequence ID" value="MBELARI_LOCUS17753"/>
    <property type="gene ID" value="MBELARI_LOCUS17753"/>
</dbReference>
<keyword evidence="1" id="KW-1185">Reference proteome</keyword>
<organism evidence="1 2">
    <name type="scientific">Mesorhabditis belari</name>
    <dbReference type="NCBI Taxonomy" id="2138241"/>
    <lineage>
        <taxon>Eukaryota</taxon>
        <taxon>Metazoa</taxon>
        <taxon>Ecdysozoa</taxon>
        <taxon>Nematoda</taxon>
        <taxon>Chromadorea</taxon>
        <taxon>Rhabditida</taxon>
        <taxon>Rhabditina</taxon>
        <taxon>Rhabditomorpha</taxon>
        <taxon>Rhabditoidea</taxon>
        <taxon>Rhabditidae</taxon>
        <taxon>Mesorhabditinae</taxon>
        <taxon>Mesorhabditis</taxon>
    </lineage>
</organism>
<evidence type="ECO:0000313" key="2">
    <source>
        <dbReference type="WBParaSite" id="MBELARI_LOCUS17753"/>
    </source>
</evidence>
<accession>A0AAF3EVH1</accession>
<dbReference type="Proteomes" id="UP000887575">
    <property type="component" value="Unassembled WGS sequence"/>
</dbReference>
<dbReference type="AlphaFoldDB" id="A0AAF3EVH1"/>
<protein>
    <recommendedName>
        <fullName evidence="3">Mitochondrial mRNA-processing protein COX24 C-terminal domain-containing protein</fullName>
    </recommendedName>
</protein>
<reference evidence="2" key="1">
    <citation type="submission" date="2024-02" db="UniProtKB">
        <authorList>
            <consortium name="WormBaseParasite"/>
        </authorList>
    </citation>
    <scope>IDENTIFICATION</scope>
</reference>
<name>A0AAF3EVH1_9BILA</name>
<evidence type="ECO:0008006" key="3">
    <source>
        <dbReference type="Google" id="ProtNLM"/>
    </source>
</evidence>
<evidence type="ECO:0000313" key="1">
    <source>
        <dbReference type="Proteomes" id="UP000887575"/>
    </source>
</evidence>
<proteinExistence type="predicted"/>
<sequence length="269" mass="31561">MNRAVNLLAKRLNVLRIRTAEFHEPSSSLIVPPPIAPRYLPILDRSQAETIPNTSPLNRIIPLHCPTTNRNQILSLPSLLKQVPKVAPSPDANQAVKVDPELNRSPITEPLTSRNAPMLAGPRALTIRRHKMRKHKRNKRIQRDWFKYQKYHREKKMRAEREFVKRMKGHLAELNSFNPEVYVEETISRAKREWSDELTPTGRRLYPHWSRLMSLEELYGLPNGDYIDKRAGYPSEEDKEQIRQLREKYRRDFLSIHPDAEKKGKEEKS</sequence>